<dbReference type="RefSeq" id="WP_236119453.1">
    <property type="nucleotide sequence ID" value="NZ_JAKGSI010000004.1"/>
</dbReference>
<dbReference type="InterPro" id="IPR005135">
    <property type="entry name" value="Endo/exonuclease/phosphatase"/>
</dbReference>
<keyword evidence="2" id="KW-0540">Nuclease</keyword>
<dbReference type="Pfam" id="PF03372">
    <property type="entry name" value="Exo_endo_phos"/>
    <property type="match status" value="1"/>
</dbReference>
<keyword evidence="3" id="KW-1185">Reference proteome</keyword>
<keyword evidence="2" id="KW-0378">Hydrolase</keyword>
<name>A0A9X1QSE0_9CORY</name>
<evidence type="ECO:0000313" key="2">
    <source>
        <dbReference type="EMBL" id="MCF4007315.1"/>
    </source>
</evidence>
<organism evidence="2 3">
    <name type="scientific">Corynebacterium uropygiale</name>
    <dbReference type="NCBI Taxonomy" id="1775911"/>
    <lineage>
        <taxon>Bacteria</taxon>
        <taxon>Bacillati</taxon>
        <taxon>Actinomycetota</taxon>
        <taxon>Actinomycetes</taxon>
        <taxon>Mycobacteriales</taxon>
        <taxon>Corynebacteriaceae</taxon>
        <taxon>Corynebacterium</taxon>
    </lineage>
</organism>
<dbReference type="Proteomes" id="UP001139336">
    <property type="component" value="Unassembled WGS sequence"/>
</dbReference>
<protein>
    <submittedName>
        <fullName evidence="2">Endonuclease/exonuclease/phosphatase family protein</fullName>
    </submittedName>
</protein>
<feature type="domain" description="Endonuclease/exonuclease/phosphatase" evidence="1">
    <location>
        <begin position="23"/>
        <end position="260"/>
    </location>
</feature>
<dbReference type="SUPFAM" id="SSF56219">
    <property type="entry name" value="DNase I-like"/>
    <property type="match status" value="1"/>
</dbReference>
<dbReference type="Gene3D" id="3.60.10.10">
    <property type="entry name" value="Endonuclease/exonuclease/phosphatase"/>
    <property type="match status" value="1"/>
</dbReference>
<sequence>MKLVTLNMHSWLESYQIPKLYRIADTILREGVDVIALQEVNQYPETPKAPVSPGLAFSYFRPIREDNAAHLLVRILRAKEPETPWSWVWVGTHRGFDTYDEGLALISRTPIEASRDLSHGGHYLWEDHRRRRTAAIRTQGRWVLSSHFSWWPAFRREWEALRPQLAELRAEGPVIIAGDFNNPASAVGEGYELVAADGWRDSYLSARAREGEATVHRVIDGWDEVGESLRIDYVWCTPDLDPLSYRVLFRDDTDHAVSDHSGILVEIS</sequence>
<dbReference type="InterPro" id="IPR036691">
    <property type="entry name" value="Endo/exonu/phosph_ase_sf"/>
</dbReference>
<evidence type="ECO:0000259" key="1">
    <source>
        <dbReference type="Pfam" id="PF03372"/>
    </source>
</evidence>
<dbReference type="AlphaFoldDB" id="A0A9X1QSE0"/>
<proteinExistence type="predicted"/>
<comment type="caution">
    <text evidence="2">The sequence shown here is derived from an EMBL/GenBank/DDBJ whole genome shotgun (WGS) entry which is preliminary data.</text>
</comment>
<dbReference type="CDD" id="cd09079">
    <property type="entry name" value="RgfB-like"/>
    <property type="match status" value="1"/>
</dbReference>
<evidence type="ECO:0000313" key="3">
    <source>
        <dbReference type="Proteomes" id="UP001139336"/>
    </source>
</evidence>
<gene>
    <name evidence="2" type="ORF">L1O03_09040</name>
</gene>
<dbReference type="EMBL" id="JAKGSI010000004">
    <property type="protein sequence ID" value="MCF4007315.1"/>
    <property type="molecule type" value="Genomic_DNA"/>
</dbReference>
<keyword evidence="2" id="KW-0255">Endonuclease</keyword>
<reference evidence="2" key="1">
    <citation type="submission" date="2022-01" db="EMBL/GenBank/DDBJ databases">
        <title>Corynebacterium sp. nov isolated from isolated from the feces of the greater white-fronted geese (Anser albifrons) at Poyang Lake, PR China.</title>
        <authorList>
            <person name="Liu Q."/>
        </authorList>
    </citation>
    <scope>NUCLEOTIDE SEQUENCE</scope>
    <source>
        <strain evidence="2">JCM 32435</strain>
    </source>
</reference>
<dbReference type="GO" id="GO:0004519">
    <property type="term" value="F:endonuclease activity"/>
    <property type="evidence" value="ECO:0007669"/>
    <property type="project" value="UniProtKB-KW"/>
</dbReference>
<accession>A0A9X1QSE0</accession>